<keyword evidence="2 4" id="KW-0808">Transferase</keyword>
<evidence type="ECO:0000256" key="2">
    <source>
        <dbReference type="ARBA" id="ARBA00022679"/>
    </source>
</evidence>
<evidence type="ECO:0000256" key="1">
    <source>
        <dbReference type="ARBA" id="ARBA00006383"/>
    </source>
</evidence>
<dbReference type="InterPro" id="IPR028345">
    <property type="entry name" value="Antibiotic_NAT-like"/>
</dbReference>
<protein>
    <recommendedName>
        <fullName evidence="4">Aminoglycoside N(3)-acetyltransferase</fullName>
        <ecNumber evidence="4">2.3.1.-</ecNumber>
    </recommendedName>
</protein>
<dbReference type="PANTHER" id="PTHR11104:SF0">
    <property type="entry name" value="SPBETA PROPHAGE-DERIVED AMINOGLYCOSIDE N(3')-ACETYLTRANSFERASE-LIKE PROTEIN YOKD"/>
    <property type="match status" value="1"/>
</dbReference>
<organism evidence="5 6">
    <name type="scientific">Floccifex porci</name>
    <dbReference type="NCBI Taxonomy" id="2606629"/>
    <lineage>
        <taxon>Bacteria</taxon>
        <taxon>Bacillati</taxon>
        <taxon>Bacillota</taxon>
        <taxon>Erysipelotrichia</taxon>
        <taxon>Erysipelotrichales</taxon>
        <taxon>Erysipelotrichaceae</taxon>
        <taxon>Floccifex</taxon>
    </lineage>
</organism>
<dbReference type="SUPFAM" id="SSF110710">
    <property type="entry name" value="TTHA0583/YokD-like"/>
    <property type="match status" value="1"/>
</dbReference>
<sequence length="260" mass="29571">MKPLILKEDILEALKRLDVQRGQNIMVHASLSSIGYVCGGAQSVIEALLESTGEQGTIVMPTQSWKNLDPETGVHWDVKEKDWDRIRKYWPAYQKDLTPTNTMGAIAEMFRLWPGTLRSNHPARSVAANGKNAKYITENHTLSNIFTMDSPVGKLYELNGYVLLIGVDYDKNTSLHLADALAQYPSKHNCIEHSAIFENGKRVWKEYETLYVDGDDFIEIGKAFEQKHVVKKTHLGNATLTFMSQRELVDFAVEWIEENR</sequence>
<gene>
    <name evidence="5" type="ORF">FYJ50_05710</name>
</gene>
<dbReference type="PANTHER" id="PTHR11104">
    <property type="entry name" value="AMINOGLYCOSIDE N3-ACETYLTRANSFERASE"/>
    <property type="match status" value="1"/>
</dbReference>
<dbReference type="GO" id="GO:0046353">
    <property type="term" value="F:aminoglycoside 3-N-acetyltransferase activity"/>
    <property type="evidence" value="ECO:0007669"/>
    <property type="project" value="UniProtKB-EC"/>
</dbReference>
<comment type="catalytic activity">
    <reaction evidence="4">
        <text>a 2-deoxystreptamine antibiotic + acetyl-CoA = an N(3)-acetyl-2-deoxystreptamine antibiotic + CoA + H(+)</text>
        <dbReference type="Rhea" id="RHEA:12665"/>
        <dbReference type="ChEBI" id="CHEBI:15378"/>
        <dbReference type="ChEBI" id="CHEBI:57287"/>
        <dbReference type="ChEBI" id="CHEBI:57288"/>
        <dbReference type="ChEBI" id="CHEBI:57921"/>
        <dbReference type="ChEBI" id="CHEBI:77452"/>
        <dbReference type="EC" id="2.3.1.81"/>
    </reaction>
</comment>
<dbReference type="InterPro" id="IPR003679">
    <property type="entry name" value="Amioglycoside_AcTrfase"/>
</dbReference>
<dbReference type="Pfam" id="PF02522">
    <property type="entry name" value="Antibiotic_NAT"/>
    <property type="match status" value="1"/>
</dbReference>
<comment type="caution">
    <text evidence="5">The sequence shown here is derived from an EMBL/GenBank/DDBJ whole genome shotgun (WGS) entry which is preliminary data.</text>
</comment>
<dbReference type="EC" id="2.3.1.-" evidence="4"/>
<keyword evidence="4" id="KW-0046">Antibiotic resistance</keyword>
<evidence type="ECO:0000256" key="3">
    <source>
        <dbReference type="ARBA" id="ARBA00023315"/>
    </source>
</evidence>
<dbReference type="Proteomes" id="UP000470082">
    <property type="component" value="Unassembled WGS sequence"/>
</dbReference>
<keyword evidence="6" id="KW-1185">Reference proteome</keyword>
<evidence type="ECO:0000313" key="5">
    <source>
        <dbReference type="EMBL" id="MSS01592.1"/>
    </source>
</evidence>
<comment type="similarity">
    <text evidence="1 4">Belongs to the antibiotic N-acetyltransferase family.</text>
</comment>
<accession>A0A7X2T3L4</accession>
<dbReference type="RefSeq" id="WP_154460130.1">
    <property type="nucleotide sequence ID" value="NZ_JAXEST010000001.1"/>
</dbReference>
<dbReference type="EMBL" id="VUMM01000009">
    <property type="protein sequence ID" value="MSS01592.1"/>
    <property type="molecule type" value="Genomic_DNA"/>
</dbReference>
<evidence type="ECO:0000313" key="6">
    <source>
        <dbReference type="Proteomes" id="UP000470082"/>
    </source>
</evidence>
<proteinExistence type="inferred from homology"/>
<keyword evidence="3 4" id="KW-0012">Acyltransferase</keyword>
<dbReference type="GO" id="GO:0046677">
    <property type="term" value="P:response to antibiotic"/>
    <property type="evidence" value="ECO:0007669"/>
    <property type="project" value="UniProtKB-KW"/>
</dbReference>
<reference evidence="5 6" key="1">
    <citation type="submission" date="2019-08" db="EMBL/GenBank/DDBJ databases">
        <title>In-depth cultivation of the pig gut microbiome towards novel bacterial diversity and tailored functional studies.</title>
        <authorList>
            <person name="Wylensek D."/>
            <person name="Hitch T.C.A."/>
            <person name="Clavel T."/>
        </authorList>
    </citation>
    <scope>NUCLEOTIDE SEQUENCE [LARGE SCALE GENOMIC DNA]</scope>
    <source>
        <strain evidence="5 6">LKV-178-WT-2G</strain>
    </source>
</reference>
<evidence type="ECO:0000256" key="4">
    <source>
        <dbReference type="RuleBase" id="RU365031"/>
    </source>
</evidence>
<dbReference type="AlphaFoldDB" id="A0A7X2T3L4"/>
<name>A0A7X2T3L4_9FIRM</name>